<sequence>MAYEARLCEAVWRRLRQRSLSFPTGLMAAVTLDESGGGLQMPGGGLSLVCKASGFSISSYSMQWVRQAPGKGLEWVAGIYSGSSTSYGSAVKGRATISRDDGQSTVRLQLNNLRAEDTGIYFCAKSAAGYGCAYGWCAAAPGYMDSTGTRVHLLQEGSPWDAELCAGTKKWSSDLSIWALEDITQSWSSVDTTSFIITTTTVSTFRAVVGGGVLSPEVVQLQPHCALPVVPRDGGTALHRRPVCCVTTITANTCDPLQPLAGRLAHPVHAITAEGEPGGLADEAERSSGRLEAAPGLVQRHGRHQPCGEGQRALTEPPPHGLAEPGLTQTPQSAHRDLIDIPLRPHREAIETPSRPHSVPVISP</sequence>
<dbReference type="InterPro" id="IPR007110">
    <property type="entry name" value="Ig-like_dom"/>
</dbReference>
<evidence type="ECO:0000313" key="7">
    <source>
        <dbReference type="Proteomes" id="UP000000539"/>
    </source>
</evidence>
<dbReference type="FunFam" id="2.60.40.10:FF:002198">
    <property type="entry name" value="Immunoglobulin heavy variable 5-2"/>
    <property type="match status" value="1"/>
</dbReference>
<dbReference type="PANTHER" id="PTHR23266">
    <property type="entry name" value="IMMUNOGLOBULIN HEAVY CHAIN"/>
    <property type="match status" value="1"/>
</dbReference>
<name>A0A8V0XA34_CHICK</name>
<accession>A0A8V0XA34</accession>
<dbReference type="InterPro" id="IPR013783">
    <property type="entry name" value="Ig-like_fold"/>
</dbReference>
<reference evidence="6" key="3">
    <citation type="submission" date="2025-09" db="UniProtKB">
        <authorList>
            <consortium name="Ensembl"/>
        </authorList>
    </citation>
    <scope>IDENTIFICATION</scope>
    <source>
        <strain evidence="6">broiler</strain>
    </source>
</reference>
<dbReference type="GeneTree" id="ENSGT01050000244936"/>
<evidence type="ECO:0000259" key="5">
    <source>
        <dbReference type="PROSITE" id="PS50835"/>
    </source>
</evidence>
<dbReference type="GO" id="GO:0003823">
    <property type="term" value="F:antigen binding"/>
    <property type="evidence" value="ECO:0000318"/>
    <property type="project" value="GO_Central"/>
</dbReference>
<dbReference type="FunCoup" id="A0A8V0XA34">
    <property type="interactions" value="121"/>
</dbReference>
<keyword evidence="2" id="KW-1064">Adaptive immunity</keyword>
<dbReference type="Proteomes" id="UP000000539">
    <property type="component" value="Chromosome 35"/>
</dbReference>
<dbReference type="SMART" id="SM00409">
    <property type="entry name" value="IG"/>
    <property type="match status" value="1"/>
</dbReference>
<dbReference type="InterPro" id="IPR036179">
    <property type="entry name" value="Ig-like_dom_sf"/>
</dbReference>
<keyword evidence="7" id="KW-1185">Reference proteome</keyword>
<protein>
    <recommendedName>
        <fullName evidence="5">Ig-like domain-containing protein</fullName>
    </recommendedName>
</protein>
<evidence type="ECO:0000256" key="3">
    <source>
        <dbReference type="ARBA" id="ARBA00043265"/>
    </source>
</evidence>
<dbReference type="GO" id="GO:0005576">
    <property type="term" value="C:extracellular region"/>
    <property type="evidence" value="ECO:0007669"/>
    <property type="project" value="UniProtKB-ARBA"/>
</dbReference>
<keyword evidence="1" id="KW-0391">Immunity</keyword>
<keyword evidence="3" id="KW-1280">Immunoglobulin</keyword>
<dbReference type="GO" id="GO:0016064">
    <property type="term" value="P:immunoglobulin mediated immune response"/>
    <property type="evidence" value="ECO:0000318"/>
    <property type="project" value="GO_Central"/>
</dbReference>
<organism evidence="6 7">
    <name type="scientific">Gallus gallus</name>
    <name type="common">Chicken</name>
    <dbReference type="NCBI Taxonomy" id="9031"/>
    <lineage>
        <taxon>Eukaryota</taxon>
        <taxon>Metazoa</taxon>
        <taxon>Chordata</taxon>
        <taxon>Craniata</taxon>
        <taxon>Vertebrata</taxon>
        <taxon>Euteleostomi</taxon>
        <taxon>Archelosauria</taxon>
        <taxon>Archosauria</taxon>
        <taxon>Dinosauria</taxon>
        <taxon>Saurischia</taxon>
        <taxon>Theropoda</taxon>
        <taxon>Coelurosauria</taxon>
        <taxon>Aves</taxon>
        <taxon>Neognathae</taxon>
        <taxon>Galloanserae</taxon>
        <taxon>Galliformes</taxon>
        <taxon>Phasianidae</taxon>
        <taxon>Phasianinae</taxon>
        <taxon>Gallus</taxon>
    </lineage>
</organism>
<dbReference type="PROSITE" id="PS50835">
    <property type="entry name" value="IG_LIKE"/>
    <property type="match status" value="1"/>
</dbReference>
<dbReference type="AlphaFoldDB" id="A0A8V0XA34"/>
<dbReference type="SMART" id="SM00406">
    <property type="entry name" value="IGv"/>
    <property type="match status" value="1"/>
</dbReference>
<dbReference type="InterPro" id="IPR050199">
    <property type="entry name" value="IgHV"/>
</dbReference>
<evidence type="ECO:0000313" key="6">
    <source>
        <dbReference type="Ensembl" id="ENSGALP00010004961.1"/>
    </source>
</evidence>
<dbReference type="InterPro" id="IPR003599">
    <property type="entry name" value="Ig_sub"/>
</dbReference>
<dbReference type="Gene3D" id="2.60.40.10">
    <property type="entry name" value="Immunoglobulins"/>
    <property type="match status" value="1"/>
</dbReference>
<proteinExistence type="predicted"/>
<evidence type="ECO:0000256" key="2">
    <source>
        <dbReference type="ARBA" id="ARBA00023130"/>
    </source>
</evidence>
<evidence type="ECO:0000256" key="1">
    <source>
        <dbReference type="ARBA" id="ARBA00022859"/>
    </source>
</evidence>
<reference evidence="6" key="2">
    <citation type="submission" date="2025-08" db="UniProtKB">
        <authorList>
            <consortium name="Ensembl"/>
        </authorList>
    </citation>
    <scope>IDENTIFICATION</scope>
    <source>
        <strain evidence="6">broiler</strain>
    </source>
</reference>
<feature type="compositionally biased region" description="Basic and acidic residues" evidence="4">
    <location>
        <begin position="334"/>
        <end position="350"/>
    </location>
</feature>
<evidence type="ECO:0000256" key="4">
    <source>
        <dbReference type="SAM" id="MobiDB-lite"/>
    </source>
</evidence>
<dbReference type="Ensembl" id="ENSGALT00010008433.1">
    <property type="protein sequence ID" value="ENSGALP00010004961.1"/>
    <property type="gene ID" value="ENSGALG00010003641.1"/>
</dbReference>
<reference evidence="6" key="1">
    <citation type="submission" date="2020-11" db="EMBL/GenBank/DDBJ databases">
        <title>Gallus gallus (Chicken) genome, bGalGal1, GRCg7b, maternal haplotype autosomes + Z &amp; W.</title>
        <authorList>
            <person name="Warren W."/>
            <person name="Formenti G."/>
            <person name="Fedrigo O."/>
            <person name="Haase B."/>
            <person name="Mountcastle J."/>
            <person name="Balacco J."/>
            <person name="Tracey A."/>
            <person name="Schneider V."/>
            <person name="Okimoto R."/>
            <person name="Cheng H."/>
            <person name="Hawken R."/>
            <person name="Howe K."/>
            <person name="Jarvis E.D."/>
        </authorList>
    </citation>
    <scope>NUCLEOTIDE SEQUENCE [LARGE SCALE GENOMIC DNA]</scope>
    <source>
        <strain evidence="6">Broiler</strain>
    </source>
</reference>
<dbReference type="Pfam" id="PF07686">
    <property type="entry name" value="V-set"/>
    <property type="match status" value="1"/>
</dbReference>
<dbReference type="GO" id="GO:0019814">
    <property type="term" value="C:immunoglobulin complex"/>
    <property type="evidence" value="ECO:0007669"/>
    <property type="project" value="UniProtKB-KW"/>
</dbReference>
<feature type="region of interest" description="Disordered" evidence="4">
    <location>
        <begin position="295"/>
        <end position="364"/>
    </location>
</feature>
<dbReference type="SUPFAM" id="SSF48726">
    <property type="entry name" value="Immunoglobulin"/>
    <property type="match status" value="1"/>
</dbReference>
<feature type="domain" description="Ig-like" evidence="5">
    <location>
        <begin position="23"/>
        <end position="123"/>
    </location>
</feature>
<dbReference type="InterPro" id="IPR013106">
    <property type="entry name" value="Ig_V-set"/>
</dbReference>